<feature type="domain" description="TrwC relaxase" evidence="2">
    <location>
        <begin position="12"/>
        <end position="281"/>
    </location>
</feature>
<protein>
    <recommendedName>
        <fullName evidence="2">TrwC relaxase domain-containing protein</fullName>
    </recommendedName>
</protein>
<feature type="compositionally biased region" description="Polar residues" evidence="1">
    <location>
        <begin position="388"/>
        <end position="418"/>
    </location>
</feature>
<organism evidence="3 4">
    <name type="scientific">Ralstonia mannitolilytica</name>
    <dbReference type="NCBI Taxonomy" id="105219"/>
    <lineage>
        <taxon>Bacteria</taxon>
        <taxon>Pseudomonadati</taxon>
        <taxon>Pseudomonadota</taxon>
        <taxon>Betaproteobacteria</taxon>
        <taxon>Burkholderiales</taxon>
        <taxon>Burkholderiaceae</taxon>
        <taxon>Ralstonia</taxon>
    </lineage>
</organism>
<comment type="caution">
    <text evidence="3">The sequence shown here is derived from an EMBL/GenBank/DDBJ whole genome shotgun (WGS) entry which is preliminary data.</text>
</comment>
<gene>
    <name evidence="3" type="ORF">R77591_04277</name>
</gene>
<evidence type="ECO:0000259" key="2">
    <source>
        <dbReference type="Pfam" id="PF08751"/>
    </source>
</evidence>
<dbReference type="InterPro" id="IPR014862">
    <property type="entry name" value="TrwC"/>
</dbReference>
<evidence type="ECO:0000313" key="4">
    <source>
        <dbReference type="Proteomes" id="UP001190002"/>
    </source>
</evidence>
<name>A0AAD2EQ38_9RALS</name>
<sequence length="499" mass="57332">MINIAKITNPKYLFEHSKHEYYTEGDNEKGFFTGSGSRYMKSEGKEVSQKQFEYLVGLGGKDNQGVEIDPGAPKDWSILYNRVSDEDREKMDKAFKEALIETAKAIEENTYYRKTENGKEEYVLARGVSMAIFQHHTSRSVKDKAVDCHEHGHIIVFPKVLGRDGKMYSHTLYDLINEKDGQGNKQTTLKYLDQVFQHSLAKFLTNEMGYTVSRGVKDSFRIDGISDDLRKEFSQRTESIKEMAKEGADYSELKKLSLQQRNSKSENDLSVLREQWHERMKDRNFDISSVQSMKGKQVNLDKSFEEAFKGYKFITEKQLKLMALSESKFSTKTYQEKLDEFKGSEKLQQLKKGFYLHKSNKSMEKLGNQYRQHKKIEFVKSLKNRNIPIQKQANHSKGVQKPTNNRVADSTQAPSQSKLAKDTKAVSGKQSDKILSQLNELASSHALRMVQILSQTEGKPGTEGQAIAKEISNYQQQHSQLMDAYREALQQENKQSIEI</sequence>
<dbReference type="NCBIfam" id="NF041492">
    <property type="entry name" value="MobF"/>
    <property type="match status" value="1"/>
</dbReference>
<dbReference type="SUPFAM" id="SSF55464">
    <property type="entry name" value="Origin of replication-binding domain, RBD-like"/>
    <property type="match status" value="1"/>
</dbReference>
<dbReference type="EMBL" id="CATVXE010000024">
    <property type="protein sequence ID" value="CAJ0694594.1"/>
    <property type="molecule type" value="Genomic_DNA"/>
</dbReference>
<feature type="region of interest" description="Disordered" evidence="1">
    <location>
        <begin position="388"/>
        <end position="429"/>
    </location>
</feature>
<dbReference type="AlphaFoldDB" id="A0AAD2EQ38"/>
<evidence type="ECO:0000313" key="3">
    <source>
        <dbReference type="EMBL" id="CAJ0694594.1"/>
    </source>
</evidence>
<dbReference type="RefSeq" id="WP_316685648.1">
    <property type="nucleotide sequence ID" value="NZ_CATVXE010000024.1"/>
</dbReference>
<dbReference type="Pfam" id="PF08751">
    <property type="entry name" value="TrwC"/>
    <property type="match status" value="1"/>
</dbReference>
<evidence type="ECO:0000256" key="1">
    <source>
        <dbReference type="SAM" id="MobiDB-lite"/>
    </source>
</evidence>
<dbReference type="Proteomes" id="UP001190002">
    <property type="component" value="Unassembled WGS sequence"/>
</dbReference>
<accession>A0AAD2EQ38</accession>
<proteinExistence type="predicted"/>
<reference evidence="3" key="1">
    <citation type="submission" date="2023-07" db="EMBL/GenBank/DDBJ databases">
        <authorList>
            <person name="Peeters C."/>
        </authorList>
    </citation>
    <scope>NUCLEOTIDE SEQUENCE</scope>
    <source>
        <strain evidence="3">R-77591</strain>
    </source>
</reference>